<dbReference type="RefSeq" id="XP_018295821.1">
    <property type="nucleotide sequence ID" value="XM_018440716.1"/>
</dbReference>
<dbReference type="EMBL" id="KV440974">
    <property type="protein sequence ID" value="OAD77781.1"/>
    <property type="molecule type" value="Genomic_DNA"/>
</dbReference>
<evidence type="ECO:0000313" key="1">
    <source>
        <dbReference type="EMBL" id="OAD77781.1"/>
    </source>
</evidence>
<keyword evidence="2" id="KW-1185">Reference proteome</keyword>
<dbReference type="GeneID" id="29001622"/>
<gene>
    <name evidence="1" type="ORF">PHYBLDRAFT_60902</name>
</gene>
<proteinExistence type="predicted"/>
<evidence type="ECO:0000313" key="2">
    <source>
        <dbReference type="Proteomes" id="UP000077315"/>
    </source>
</evidence>
<dbReference type="Proteomes" id="UP000077315">
    <property type="component" value="Unassembled WGS sequence"/>
</dbReference>
<protein>
    <submittedName>
        <fullName evidence="1">Uncharacterized protein</fullName>
    </submittedName>
</protein>
<dbReference type="InParanoid" id="A0A163B1K2"/>
<dbReference type="VEuPathDB" id="FungiDB:PHYBLDRAFT_60902"/>
<dbReference type="AlphaFoldDB" id="A0A163B1K2"/>
<reference evidence="2" key="1">
    <citation type="submission" date="2015-06" db="EMBL/GenBank/DDBJ databases">
        <title>Expansion of signal transduction pathways in fungi by whole-genome duplication.</title>
        <authorList>
            <consortium name="DOE Joint Genome Institute"/>
            <person name="Corrochano L.M."/>
            <person name="Kuo A."/>
            <person name="Marcet-Houben M."/>
            <person name="Polaino S."/>
            <person name="Salamov A."/>
            <person name="Villalobos J.M."/>
            <person name="Alvarez M.I."/>
            <person name="Avalos J."/>
            <person name="Benito E.P."/>
            <person name="Benoit I."/>
            <person name="Burger G."/>
            <person name="Camino L.P."/>
            <person name="Canovas D."/>
            <person name="Cerda-Olmedo E."/>
            <person name="Cheng J.-F."/>
            <person name="Dominguez A."/>
            <person name="Elias M."/>
            <person name="Eslava A.P."/>
            <person name="Glaser F."/>
            <person name="Grimwood J."/>
            <person name="Gutierrez G."/>
            <person name="Heitman J."/>
            <person name="Henrissat B."/>
            <person name="Iturriaga E.A."/>
            <person name="Lang B.F."/>
            <person name="Lavin J.L."/>
            <person name="Lee S."/>
            <person name="Li W."/>
            <person name="Lindquist E."/>
            <person name="Lopez-Garcia S."/>
            <person name="Luque E.M."/>
            <person name="Marcos A.T."/>
            <person name="Martin J."/>
            <person name="McCluskey K."/>
            <person name="Medina H.R."/>
            <person name="Miralles-Duran A."/>
            <person name="Miyazaki A."/>
            <person name="Munoz-Torres E."/>
            <person name="Oguiza J.A."/>
            <person name="Ohm R."/>
            <person name="Olmedo M."/>
            <person name="Orejas M."/>
            <person name="Ortiz-Castellanos L."/>
            <person name="Pisabarro A.G."/>
            <person name="Rodriguez-Romero J."/>
            <person name="Ruiz-Herrera J."/>
            <person name="Ruiz-Vazquez R."/>
            <person name="Sanz C."/>
            <person name="Schackwitz W."/>
            <person name="Schmutz J."/>
            <person name="Shahriari M."/>
            <person name="Shelest E."/>
            <person name="Silva-Franco F."/>
            <person name="Soanes D."/>
            <person name="Syed K."/>
            <person name="Tagua V.G."/>
            <person name="Talbot N.J."/>
            <person name="Thon M."/>
            <person name="De vries R.P."/>
            <person name="Wiebenga A."/>
            <person name="Yadav J.S."/>
            <person name="Braun E.L."/>
            <person name="Baker S."/>
            <person name="Garre V."/>
            <person name="Horwitz B."/>
            <person name="Torres-Martinez S."/>
            <person name="Idnurm A."/>
            <person name="Herrera-Estrella A."/>
            <person name="Gabaldon T."/>
            <person name="Grigoriev I.V."/>
        </authorList>
    </citation>
    <scope>NUCLEOTIDE SEQUENCE [LARGE SCALE GENOMIC DNA]</scope>
    <source>
        <strain evidence="2">NRRL 1555(-)</strain>
    </source>
</reference>
<accession>A0A163B1K2</accession>
<organism evidence="1 2">
    <name type="scientific">Phycomyces blakesleeanus (strain ATCC 8743b / DSM 1359 / FGSC 10004 / NBRC 33097 / NRRL 1555)</name>
    <dbReference type="NCBI Taxonomy" id="763407"/>
    <lineage>
        <taxon>Eukaryota</taxon>
        <taxon>Fungi</taxon>
        <taxon>Fungi incertae sedis</taxon>
        <taxon>Mucoromycota</taxon>
        <taxon>Mucoromycotina</taxon>
        <taxon>Mucoromycetes</taxon>
        <taxon>Mucorales</taxon>
        <taxon>Phycomycetaceae</taxon>
        <taxon>Phycomyces</taxon>
    </lineage>
</organism>
<name>A0A163B1K2_PHYB8</name>
<sequence>MKRQIQKSISTSDVKVNLLFLFCFVLYAKHTPIDLSNQPNRNYVASFFQVIYYLPYYRSSIVLWLSYDVSVRTVFTTLELKEKNPIMEMAAIVLGVNLVSIGEFVI</sequence>